<keyword evidence="10" id="KW-0966">Cell projection</keyword>
<dbReference type="KEGG" id="nli:G3M70_12915"/>
<protein>
    <recommendedName>
        <fullName evidence="3 9">Flagellar biosynthetic protein FliQ</fullName>
    </recommendedName>
</protein>
<evidence type="ECO:0000256" key="1">
    <source>
        <dbReference type="ARBA" id="ARBA00004651"/>
    </source>
</evidence>
<dbReference type="AlphaFoldDB" id="A0A7T0BXL9"/>
<sequence>MTEQFIIDFSLEAIKTTLLLSAPMLGFGLVTGLLVSIFQAVTSIQELTLTFIPKILAVFFALILFFPWLMRLMLNFTARILTDFPTYIG</sequence>
<evidence type="ECO:0000256" key="7">
    <source>
        <dbReference type="ARBA" id="ARBA00023136"/>
    </source>
</evidence>
<dbReference type="NCBIfam" id="TIGR01402">
    <property type="entry name" value="fliQ"/>
    <property type="match status" value="1"/>
</dbReference>
<comment type="function">
    <text evidence="9">Role in flagellar biosynthesis.</text>
</comment>
<keyword evidence="4 9" id="KW-1003">Cell membrane</keyword>
<keyword evidence="10" id="KW-0282">Flagellum</keyword>
<reference evidence="10 11" key="1">
    <citation type="submission" date="2020-02" db="EMBL/GenBank/DDBJ databases">
        <title>Genomic and physiological characterization of two novel Nitrospinaceae genera.</title>
        <authorList>
            <person name="Mueller A.J."/>
            <person name="Jung M.-Y."/>
            <person name="Strachan C.R."/>
            <person name="Herbold C.W."/>
            <person name="Kirkegaard R.H."/>
            <person name="Daims H."/>
        </authorList>
    </citation>
    <scope>NUCLEOTIDE SEQUENCE [LARGE SCALE GENOMIC DNA]</scope>
    <source>
        <strain evidence="10">EB</strain>
    </source>
</reference>
<keyword evidence="7 9" id="KW-0472">Membrane</keyword>
<dbReference type="InterPro" id="IPR002191">
    <property type="entry name" value="Bac_export_3"/>
</dbReference>
<evidence type="ECO:0000256" key="9">
    <source>
        <dbReference type="RuleBase" id="RU364090"/>
    </source>
</evidence>
<dbReference type="GO" id="GO:0005886">
    <property type="term" value="C:plasma membrane"/>
    <property type="evidence" value="ECO:0007669"/>
    <property type="project" value="UniProtKB-SubCell"/>
</dbReference>
<evidence type="ECO:0000256" key="6">
    <source>
        <dbReference type="ARBA" id="ARBA00022989"/>
    </source>
</evidence>
<evidence type="ECO:0000256" key="4">
    <source>
        <dbReference type="ARBA" id="ARBA00022475"/>
    </source>
</evidence>
<evidence type="ECO:0000256" key="3">
    <source>
        <dbReference type="ARBA" id="ARBA00021718"/>
    </source>
</evidence>
<gene>
    <name evidence="9 10" type="primary">fliQ</name>
    <name evidence="10" type="ORF">G3M70_12915</name>
</gene>
<dbReference type="PANTHER" id="PTHR34040">
    <property type="entry name" value="FLAGELLAR BIOSYNTHETIC PROTEIN FLIQ"/>
    <property type="match status" value="1"/>
</dbReference>
<accession>A0A7T0BXL9</accession>
<dbReference type="InterPro" id="IPR006305">
    <property type="entry name" value="FliQ"/>
</dbReference>
<dbReference type="PRINTS" id="PR00952">
    <property type="entry name" value="TYPE3IMQPROT"/>
</dbReference>
<feature type="transmembrane region" description="Helical" evidence="9">
    <location>
        <begin position="18"/>
        <end position="41"/>
    </location>
</feature>
<evidence type="ECO:0000313" key="10">
    <source>
        <dbReference type="EMBL" id="QPJ62727.1"/>
    </source>
</evidence>
<dbReference type="GO" id="GO:0044780">
    <property type="term" value="P:bacterial-type flagellum assembly"/>
    <property type="evidence" value="ECO:0007669"/>
    <property type="project" value="InterPro"/>
</dbReference>
<evidence type="ECO:0000256" key="5">
    <source>
        <dbReference type="ARBA" id="ARBA00022692"/>
    </source>
</evidence>
<dbReference type="Proteomes" id="UP000594688">
    <property type="component" value="Chromosome"/>
</dbReference>
<dbReference type="EMBL" id="CP048685">
    <property type="protein sequence ID" value="QPJ62727.1"/>
    <property type="molecule type" value="Genomic_DNA"/>
</dbReference>
<organism evidence="10 11">
    <name type="scientific">Candidatus Nitronauta litoralis</name>
    <dbReference type="NCBI Taxonomy" id="2705533"/>
    <lineage>
        <taxon>Bacteria</taxon>
        <taxon>Pseudomonadati</taxon>
        <taxon>Nitrospinota/Tectimicrobiota group</taxon>
        <taxon>Nitrospinota</taxon>
        <taxon>Nitrospinia</taxon>
        <taxon>Nitrospinales</taxon>
        <taxon>Nitrospinaceae</taxon>
        <taxon>Candidatus Nitronauta</taxon>
    </lineage>
</organism>
<keyword evidence="8 9" id="KW-0975">Bacterial flagellum</keyword>
<feature type="transmembrane region" description="Helical" evidence="9">
    <location>
        <begin position="47"/>
        <end position="69"/>
    </location>
</feature>
<dbReference type="PIRSF" id="PIRSF004669">
    <property type="entry name" value="FliQ"/>
    <property type="match status" value="1"/>
</dbReference>
<dbReference type="PANTHER" id="PTHR34040:SF2">
    <property type="entry name" value="FLAGELLAR BIOSYNTHETIC PROTEIN FLIQ"/>
    <property type="match status" value="1"/>
</dbReference>
<proteinExistence type="inferred from homology"/>
<comment type="subcellular location">
    <subcellularLocation>
        <location evidence="1 9">Cell membrane</location>
        <topology evidence="1">Multi-pass membrane protein</topology>
    </subcellularLocation>
    <subcellularLocation>
        <location evidence="9">Bacterial flagellum basal body</location>
    </subcellularLocation>
</comment>
<evidence type="ECO:0000313" key="11">
    <source>
        <dbReference type="Proteomes" id="UP000594688"/>
    </source>
</evidence>
<keyword evidence="10" id="KW-0969">Cilium</keyword>
<dbReference type="GO" id="GO:0009425">
    <property type="term" value="C:bacterial-type flagellum basal body"/>
    <property type="evidence" value="ECO:0007669"/>
    <property type="project" value="UniProtKB-SubCell"/>
</dbReference>
<keyword evidence="6 9" id="KW-1133">Transmembrane helix</keyword>
<evidence type="ECO:0000256" key="8">
    <source>
        <dbReference type="ARBA" id="ARBA00023143"/>
    </source>
</evidence>
<dbReference type="Pfam" id="PF01313">
    <property type="entry name" value="Bac_export_3"/>
    <property type="match status" value="1"/>
</dbReference>
<comment type="similarity">
    <text evidence="2 9">Belongs to the FliQ/MopD/SpaQ family.</text>
</comment>
<name>A0A7T0BXL9_9BACT</name>
<evidence type="ECO:0000256" key="2">
    <source>
        <dbReference type="ARBA" id="ARBA00006156"/>
    </source>
</evidence>
<dbReference type="GO" id="GO:0009306">
    <property type="term" value="P:protein secretion"/>
    <property type="evidence" value="ECO:0007669"/>
    <property type="project" value="InterPro"/>
</dbReference>
<keyword evidence="5 9" id="KW-0812">Transmembrane</keyword>